<dbReference type="STRING" id="1122155.SAMN02745158_02332"/>
<dbReference type="EMBL" id="FQVI01000011">
    <property type="protein sequence ID" value="SHF03943.1"/>
    <property type="molecule type" value="Genomic_DNA"/>
</dbReference>
<keyword evidence="6" id="KW-1185">Reference proteome</keyword>
<evidence type="ECO:0000256" key="3">
    <source>
        <dbReference type="ARBA" id="ARBA00023163"/>
    </source>
</evidence>
<dbReference type="SMART" id="SM00342">
    <property type="entry name" value="HTH_ARAC"/>
    <property type="match status" value="1"/>
</dbReference>
<keyword evidence="3" id="KW-0804">Transcription</keyword>
<dbReference type="SUPFAM" id="SSF51215">
    <property type="entry name" value="Regulatory protein AraC"/>
    <property type="match status" value="1"/>
</dbReference>
<dbReference type="AlphaFoldDB" id="A0A1M4YEC0"/>
<dbReference type="RefSeq" id="WP_072851895.1">
    <property type="nucleotide sequence ID" value="NZ_FQVI01000011.1"/>
</dbReference>
<evidence type="ECO:0000256" key="1">
    <source>
        <dbReference type="ARBA" id="ARBA00023015"/>
    </source>
</evidence>
<dbReference type="CDD" id="cd06986">
    <property type="entry name" value="cupin_MmsR-like_N"/>
    <property type="match status" value="1"/>
</dbReference>
<dbReference type="InterPro" id="IPR018060">
    <property type="entry name" value="HTH_AraC"/>
</dbReference>
<dbReference type="Gene3D" id="1.10.10.60">
    <property type="entry name" value="Homeodomain-like"/>
    <property type="match status" value="2"/>
</dbReference>
<dbReference type="InterPro" id="IPR037923">
    <property type="entry name" value="HTH-like"/>
</dbReference>
<dbReference type="PANTHER" id="PTHR43280">
    <property type="entry name" value="ARAC-FAMILY TRANSCRIPTIONAL REGULATOR"/>
    <property type="match status" value="1"/>
</dbReference>
<organism evidence="5 6">
    <name type="scientific">Lactonifactor longoviformis DSM 17459</name>
    <dbReference type="NCBI Taxonomy" id="1122155"/>
    <lineage>
        <taxon>Bacteria</taxon>
        <taxon>Bacillati</taxon>
        <taxon>Bacillota</taxon>
        <taxon>Clostridia</taxon>
        <taxon>Eubacteriales</taxon>
        <taxon>Clostridiaceae</taxon>
        <taxon>Lactonifactor</taxon>
    </lineage>
</organism>
<dbReference type="Pfam" id="PF02311">
    <property type="entry name" value="AraC_binding"/>
    <property type="match status" value="1"/>
</dbReference>
<dbReference type="PROSITE" id="PS01124">
    <property type="entry name" value="HTH_ARAC_FAMILY_2"/>
    <property type="match status" value="1"/>
</dbReference>
<evidence type="ECO:0000256" key="2">
    <source>
        <dbReference type="ARBA" id="ARBA00023125"/>
    </source>
</evidence>
<dbReference type="OrthoDB" id="9813413at2"/>
<dbReference type="InterPro" id="IPR009057">
    <property type="entry name" value="Homeodomain-like_sf"/>
</dbReference>
<gene>
    <name evidence="5" type="ORF">SAMN02745158_02332</name>
</gene>
<evidence type="ECO:0000259" key="4">
    <source>
        <dbReference type="PROSITE" id="PS01124"/>
    </source>
</evidence>
<dbReference type="Gene3D" id="2.60.120.280">
    <property type="entry name" value="Regulatory protein AraC"/>
    <property type="match status" value="1"/>
</dbReference>
<feature type="domain" description="HTH araC/xylS-type" evidence="4">
    <location>
        <begin position="180"/>
        <end position="278"/>
    </location>
</feature>
<keyword evidence="2" id="KW-0238">DNA-binding</keyword>
<proteinExistence type="predicted"/>
<dbReference type="InterPro" id="IPR018062">
    <property type="entry name" value="HTH_AraC-typ_CS"/>
</dbReference>
<protein>
    <submittedName>
        <fullName evidence="5">Transcriptional regulator, AraC family</fullName>
    </submittedName>
</protein>
<evidence type="ECO:0000313" key="6">
    <source>
        <dbReference type="Proteomes" id="UP000184245"/>
    </source>
</evidence>
<dbReference type="Proteomes" id="UP000184245">
    <property type="component" value="Unassembled WGS sequence"/>
</dbReference>
<keyword evidence="1" id="KW-0805">Transcription regulation</keyword>
<dbReference type="SUPFAM" id="SSF46689">
    <property type="entry name" value="Homeodomain-like"/>
    <property type="match status" value="2"/>
</dbReference>
<sequence>MPNVLFSIFPDEHFMDLTLYQFGYEKCAPLHSFGPFVRNHYLFHYVISGKGTLHSNDAHDNAAIYHLTEGSGFLIEPEFVNLYYADEKEPWEYIWLEFGGLRAKEFLEIAGLSREHPIFTPDTPLHGEELLNEMFSIVRNTAASPLSQIGHLYLFMDRLIAGSSCKQKLQGGRLSEFYAREAVTFIEQNYSRNITVLDMARRCSLDRSYFGKIFKDVIGQSPQDFLIHYRMTKAAEALKLTDSSIGEIGSSVGYPNQLHFSRAFKKVFGISPREYRQKHKILPSGEP</sequence>
<dbReference type="InterPro" id="IPR020449">
    <property type="entry name" value="Tscrpt_reg_AraC-type_HTH"/>
</dbReference>
<accession>A0A1M4YEC0</accession>
<dbReference type="InterPro" id="IPR003313">
    <property type="entry name" value="AraC-bd"/>
</dbReference>
<name>A0A1M4YEC0_9CLOT</name>
<dbReference type="GO" id="GO:0043565">
    <property type="term" value="F:sequence-specific DNA binding"/>
    <property type="evidence" value="ECO:0007669"/>
    <property type="project" value="InterPro"/>
</dbReference>
<dbReference type="PROSITE" id="PS00041">
    <property type="entry name" value="HTH_ARAC_FAMILY_1"/>
    <property type="match status" value="1"/>
</dbReference>
<dbReference type="PANTHER" id="PTHR43280:SF30">
    <property type="entry name" value="MMSAB OPERON REGULATORY PROTEIN"/>
    <property type="match status" value="1"/>
</dbReference>
<evidence type="ECO:0000313" key="5">
    <source>
        <dbReference type="EMBL" id="SHF03943.1"/>
    </source>
</evidence>
<dbReference type="PRINTS" id="PR00032">
    <property type="entry name" value="HTHARAC"/>
</dbReference>
<dbReference type="GO" id="GO:0003700">
    <property type="term" value="F:DNA-binding transcription factor activity"/>
    <property type="evidence" value="ECO:0007669"/>
    <property type="project" value="InterPro"/>
</dbReference>
<dbReference type="Pfam" id="PF12833">
    <property type="entry name" value="HTH_18"/>
    <property type="match status" value="1"/>
</dbReference>
<reference evidence="5 6" key="1">
    <citation type="submission" date="2016-11" db="EMBL/GenBank/DDBJ databases">
        <authorList>
            <person name="Jaros S."/>
            <person name="Januszkiewicz K."/>
            <person name="Wedrychowicz H."/>
        </authorList>
    </citation>
    <scope>NUCLEOTIDE SEQUENCE [LARGE SCALE GENOMIC DNA]</scope>
    <source>
        <strain evidence="5 6">DSM 17459</strain>
    </source>
</reference>